<feature type="transmembrane region" description="Helical" evidence="1">
    <location>
        <begin position="140"/>
        <end position="159"/>
    </location>
</feature>
<keyword evidence="1" id="KW-0472">Membrane</keyword>
<dbReference type="Proteomes" id="UP000095282">
    <property type="component" value="Unplaced"/>
</dbReference>
<dbReference type="PANTHER" id="PTHR22941:SF18">
    <property type="entry name" value="SERPENTINE RECEPTOR, CLASS H"/>
    <property type="match status" value="1"/>
</dbReference>
<dbReference type="InterPro" id="IPR019422">
    <property type="entry name" value="7TM_GPCR_serpentine_rcpt_Srh"/>
</dbReference>
<dbReference type="WBParaSite" id="Csp11.Scaffold629.g12848.t2">
    <property type="protein sequence ID" value="Csp11.Scaffold629.g12848.t2"/>
    <property type="gene ID" value="Csp11.Scaffold629.g12848"/>
</dbReference>
<sequence>MVVSCSENYSYLNSIEFTSIVYHCLTIVEVPIHVYVGYLILFKSPNSMKTVKWYMFNVHFWISLLDVSFSFLTAPYILFPTFSGYGSGFLMWLGVDPFVQTTLVIILTGTTVLSIAVLFENRYTIMDSSYGFWSHVRKSLLIIFQLAAVTYFIPFYYLLPDQTSGLEVIMEVFVRSYEEDVTAINNICLLIVSNHGIVTTISIMFIHKPYRDATFRYLRTERKPKAEPFSVVLPTAIA</sequence>
<evidence type="ECO:0000313" key="2">
    <source>
        <dbReference type="Proteomes" id="UP000095282"/>
    </source>
</evidence>
<feature type="transmembrane region" description="Helical" evidence="1">
    <location>
        <begin position="98"/>
        <end position="119"/>
    </location>
</feature>
<reference evidence="3" key="1">
    <citation type="submission" date="2016-11" db="UniProtKB">
        <authorList>
            <consortium name="WormBaseParasite"/>
        </authorList>
    </citation>
    <scope>IDENTIFICATION</scope>
</reference>
<evidence type="ECO:0000313" key="3">
    <source>
        <dbReference type="WBParaSite" id="Csp11.Scaffold629.g12848.t2"/>
    </source>
</evidence>
<dbReference type="Pfam" id="PF10318">
    <property type="entry name" value="7TM_GPCR_Srh"/>
    <property type="match status" value="2"/>
</dbReference>
<accession>A0A1I7TXR2</accession>
<keyword evidence="1" id="KW-1133">Transmembrane helix</keyword>
<name>A0A1I7TXR2_9PELO</name>
<dbReference type="PANTHER" id="PTHR22941">
    <property type="entry name" value="SERPENTINE RECEPTOR"/>
    <property type="match status" value="1"/>
</dbReference>
<feature type="transmembrane region" description="Helical" evidence="1">
    <location>
        <begin position="53"/>
        <end position="78"/>
    </location>
</feature>
<protein>
    <submittedName>
        <fullName evidence="3">Serpentine receptor class gamma</fullName>
    </submittedName>
</protein>
<dbReference type="AlphaFoldDB" id="A0A1I7TXR2"/>
<evidence type="ECO:0000256" key="1">
    <source>
        <dbReference type="SAM" id="Phobius"/>
    </source>
</evidence>
<keyword evidence="1" id="KW-0812">Transmembrane</keyword>
<dbReference type="InterPro" id="IPR053220">
    <property type="entry name" value="Nematode_rcpt-like_serp_H"/>
</dbReference>
<feature type="transmembrane region" description="Helical" evidence="1">
    <location>
        <begin position="183"/>
        <end position="206"/>
    </location>
</feature>
<keyword evidence="2" id="KW-1185">Reference proteome</keyword>
<feature type="transmembrane region" description="Helical" evidence="1">
    <location>
        <begin position="20"/>
        <end position="41"/>
    </location>
</feature>
<organism evidence="2 3">
    <name type="scientific">Caenorhabditis tropicalis</name>
    <dbReference type="NCBI Taxonomy" id="1561998"/>
    <lineage>
        <taxon>Eukaryota</taxon>
        <taxon>Metazoa</taxon>
        <taxon>Ecdysozoa</taxon>
        <taxon>Nematoda</taxon>
        <taxon>Chromadorea</taxon>
        <taxon>Rhabditida</taxon>
        <taxon>Rhabditina</taxon>
        <taxon>Rhabditomorpha</taxon>
        <taxon>Rhabditoidea</taxon>
        <taxon>Rhabditidae</taxon>
        <taxon>Peloderinae</taxon>
        <taxon>Caenorhabditis</taxon>
    </lineage>
</organism>
<proteinExistence type="predicted"/>